<feature type="region of interest" description="Disordered" evidence="1">
    <location>
        <begin position="459"/>
        <end position="512"/>
    </location>
</feature>
<comment type="caution">
    <text evidence="2">The sequence shown here is derived from an EMBL/GenBank/DDBJ whole genome shotgun (WGS) entry which is preliminary data.</text>
</comment>
<feature type="compositionally biased region" description="Polar residues" evidence="1">
    <location>
        <begin position="381"/>
        <end position="391"/>
    </location>
</feature>
<evidence type="ECO:0000256" key="1">
    <source>
        <dbReference type="SAM" id="MobiDB-lite"/>
    </source>
</evidence>
<accession>A0A699GT95</accession>
<evidence type="ECO:0000313" key="2">
    <source>
        <dbReference type="EMBL" id="GEW19619.1"/>
    </source>
</evidence>
<protein>
    <submittedName>
        <fullName evidence="2">Uncharacterized protein</fullName>
    </submittedName>
</protein>
<feature type="compositionally biased region" description="Basic and acidic residues" evidence="1">
    <location>
        <begin position="475"/>
        <end position="504"/>
    </location>
</feature>
<organism evidence="2">
    <name type="scientific">Tanacetum cinerariifolium</name>
    <name type="common">Dalmatian daisy</name>
    <name type="synonym">Chrysanthemum cinerariifolium</name>
    <dbReference type="NCBI Taxonomy" id="118510"/>
    <lineage>
        <taxon>Eukaryota</taxon>
        <taxon>Viridiplantae</taxon>
        <taxon>Streptophyta</taxon>
        <taxon>Embryophyta</taxon>
        <taxon>Tracheophyta</taxon>
        <taxon>Spermatophyta</taxon>
        <taxon>Magnoliopsida</taxon>
        <taxon>eudicotyledons</taxon>
        <taxon>Gunneridae</taxon>
        <taxon>Pentapetalae</taxon>
        <taxon>asterids</taxon>
        <taxon>campanulids</taxon>
        <taxon>Asterales</taxon>
        <taxon>Asteraceae</taxon>
        <taxon>Asteroideae</taxon>
        <taxon>Anthemideae</taxon>
        <taxon>Anthemidinae</taxon>
        <taxon>Tanacetum</taxon>
    </lineage>
</organism>
<dbReference type="AlphaFoldDB" id="A0A699GT95"/>
<name>A0A699GT95_TANCI</name>
<proteinExistence type="predicted"/>
<feature type="compositionally biased region" description="Polar residues" evidence="1">
    <location>
        <begin position="335"/>
        <end position="348"/>
    </location>
</feature>
<feature type="region of interest" description="Disordered" evidence="1">
    <location>
        <begin position="324"/>
        <end position="356"/>
    </location>
</feature>
<sequence length="695" mass="79075">VLLKERVKISTTNVRLETTNQQKEETFQIIIDVIKNSTRYKAFIISAQVPKIFMQQFWYTVKKIIDIFPRVQGVDFAELPDDETSLTFLFDLGYKGPLYKHTSIYVDHMHQPWRTLASIINKCLFDKTTSIDGLKKSRIDILCGIFYRENADCPKLIWEDFVFQIDNRHLKKGRRKNMPYLRLKFVKIGEDYQEYGLPIPETMLTDGIKQSESYYIFIKYFISQIPPKKSRGKGSQGKKTVDTTKETIDISEELDSEHARKRTASRRVVKKKVIIFVDDNIILDPDVALELGKYMSLTEAAEEEAARQVRVTHARIVTESILEPARRRPSGSAFRDTSSLSKNMSADPSQKLKGVQPLTPEEQLAADIMQALKESKKTNRRQPGTRGSSEGTGVLPRVFDESTIVDTNKEEDEKDDDDNKIIDLEQNDNEETDDEFVHCEDHVQDDDEETDDEFIHGEEQVNDDEDEELTNAEVEESRNGNEEITDAAKADAEKTKEVKDDAKKAKLPPTSSSLQISSGFDAEINSLLDVQIQQEIRHIQSSSVLNVPVSVISEPYSSHLYQKSFSSSNNNSSTPSICLYHTNCTTPNKHTNPYSTNHNQSSNHHHCNPKSDALTIVRLRVEKLEKDVSELKKIDHSTEALASLKSQVPTVVDKYLGSKIGDALQKELQRHTANLIQKYSVKPAPELSKIQDTNN</sequence>
<dbReference type="EMBL" id="BKCJ010048728">
    <property type="protein sequence ID" value="GEW19619.1"/>
    <property type="molecule type" value="Genomic_DNA"/>
</dbReference>
<feature type="compositionally biased region" description="Acidic residues" evidence="1">
    <location>
        <begin position="460"/>
        <end position="474"/>
    </location>
</feature>
<gene>
    <name evidence="2" type="ORF">Tci_191595</name>
</gene>
<feature type="non-terminal residue" evidence="2">
    <location>
        <position position="1"/>
    </location>
</feature>
<reference evidence="2" key="1">
    <citation type="journal article" date="2019" name="Sci. Rep.">
        <title>Draft genome of Tanacetum cinerariifolium, the natural source of mosquito coil.</title>
        <authorList>
            <person name="Yamashiro T."/>
            <person name="Shiraishi A."/>
            <person name="Satake H."/>
            <person name="Nakayama K."/>
        </authorList>
    </citation>
    <scope>NUCLEOTIDE SEQUENCE</scope>
</reference>
<feature type="region of interest" description="Disordered" evidence="1">
    <location>
        <begin position="374"/>
        <end position="421"/>
    </location>
</feature>